<gene>
    <name evidence="7" type="ORF">HD593_003298</name>
</gene>
<feature type="transmembrane region" description="Helical" evidence="5">
    <location>
        <begin position="136"/>
        <end position="157"/>
    </location>
</feature>
<dbReference type="GO" id="GO:0030416">
    <property type="term" value="P:methylamine metabolic process"/>
    <property type="evidence" value="ECO:0007669"/>
    <property type="project" value="InterPro"/>
</dbReference>
<comment type="subcellular location">
    <subcellularLocation>
        <location evidence="1">Membrane</location>
        <topology evidence="1">Multi-pass membrane protein</topology>
    </subcellularLocation>
</comment>
<proteinExistence type="predicted"/>
<evidence type="ECO:0000313" key="8">
    <source>
        <dbReference type="Proteomes" id="UP000565579"/>
    </source>
</evidence>
<evidence type="ECO:0000256" key="2">
    <source>
        <dbReference type="ARBA" id="ARBA00022692"/>
    </source>
</evidence>
<dbReference type="InterPro" id="IPR009908">
    <property type="entry name" value="Methylamine_util_MauE"/>
</dbReference>
<evidence type="ECO:0000313" key="7">
    <source>
        <dbReference type="EMBL" id="MBB6548503.1"/>
    </source>
</evidence>
<dbReference type="Proteomes" id="UP000565579">
    <property type="component" value="Unassembled WGS sequence"/>
</dbReference>
<comment type="caution">
    <text evidence="7">The sequence shown here is derived from an EMBL/GenBank/DDBJ whole genome shotgun (WGS) entry which is preliminary data.</text>
</comment>
<name>A0A7X0TYJ6_9ACTN</name>
<dbReference type="AlphaFoldDB" id="A0A7X0TYJ6"/>
<feature type="transmembrane region" description="Helical" evidence="5">
    <location>
        <begin position="109"/>
        <end position="130"/>
    </location>
</feature>
<evidence type="ECO:0000256" key="5">
    <source>
        <dbReference type="SAM" id="Phobius"/>
    </source>
</evidence>
<evidence type="ECO:0000259" key="6">
    <source>
        <dbReference type="Pfam" id="PF07291"/>
    </source>
</evidence>
<keyword evidence="2 5" id="KW-0812">Transmembrane</keyword>
<keyword evidence="4 5" id="KW-0472">Membrane</keyword>
<dbReference type="RefSeq" id="WP_185102983.1">
    <property type="nucleotide sequence ID" value="NZ_BAAAXY010000101.1"/>
</dbReference>
<keyword evidence="8" id="KW-1185">Reference proteome</keyword>
<protein>
    <recommendedName>
        <fullName evidence="6">Methylamine utilisation protein MauE domain-containing protein</fullName>
    </recommendedName>
</protein>
<dbReference type="EMBL" id="JACHMI010000001">
    <property type="protein sequence ID" value="MBB6548503.1"/>
    <property type="molecule type" value="Genomic_DNA"/>
</dbReference>
<feature type="transmembrane region" description="Helical" evidence="5">
    <location>
        <begin position="68"/>
        <end position="88"/>
    </location>
</feature>
<evidence type="ECO:0000256" key="1">
    <source>
        <dbReference type="ARBA" id="ARBA00004141"/>
    </source>
</evidence>
<reference evidence="7 8" key="1">
    <citation type="submission" date="2020-08" db="EMBL/GenBank/DDBJ databases">
        <title>Sequencing the genomes of 1000 actinobacteria strains.</title>
        <authorList>
            <person name="Klenk H.-P."/>
        </authorList>
    </citation>
    <scope>NUCLEOTIDE SEQUENCE [LARGE SCALE GENOMIC DNA]</scope>
    <source>
        <strain evidence="7 8">DSM 43768</strain>
    </source>
</reference>
<feature type="domain" description="Methylamine utilisation protein MauE" evidence="6">
    <location>
        <begin position="1"/>
        <end position="124"/>
    </location>
</feature>
<evidence type="ECO:0000256" key="4">
    <source>
        <dbReference type="ARBA" id="ARBA00023136"/>
    </source>
</evidence>
<dbReference type="GO" id="GO:0016020">
    <property type="term" value="C:membrane"/>
    <property type="evidence" value="ECO:0007669"/>
    <property type="project" value="UniProtKB-SubCell"/>
</dbReference>
<accession>A0A7X0TYJ6</accession>
<evidence type="ECO:0000256" key="3">
    <source>
        <dbReference type="ARBA" id="ARBA00022989"/>
    </source>
</evidence>
<sequence>MDLLLVASQVLLGTVFAVAAFTKLRSRADLRAFASSLVVVPERLRLPAAAGVAAGEAATAALMVVPRIGLVLGGITLGAFSLVIAVAVRKGVRVSCRCFGPSAAPLGGVHLVRNALLLLVVALGGTALAFPGGPPGAGALAVAIPAGLAGAVVLIAFDDIAGLFLDRTGRV</sequence>
<keyword evidence="3 5" id="KW-1133">Transmembrane helix</keyword>
<organism evidence="7 8">
    <name type="scientific">Nonomuraea rubra</name>
    <dbReference type="NCBI Taxonomy" id="46180"/>
    <lineage>
        <taxon>Bacteria</taxon>
        <taxon>Bacillati</taxon>
        <taxon>Actinomycetota</taxon>
        <taxon>Actinomycetes</taxon>
        <taxon>Streptosporangiales</taxon>
        <taxon>Streptosporangiaceae</taxon>
        <taxon>Nonomuraea</taxon>
    </lineage>
</organism>
<dbReference type="Pfam" id="PF07291">
    <property type="entry name" value="MauE"/>
    <property type="match status" value="1"/>
</dbReference>